<evidence type="ECO:0000313" key="6">
    <source>
        <dbReference type="Proteomes" id="UP000054302"/>
    </source>
</evidence>
<dbReference type="OrthoDB" id="5979581at2759"/>
<dbReference type="EMBL" id="KN847521">
    <property type="protein sequence ID" value="KIV95436.1"/>
    <property type="molecule type" value="Genomic_DNA"/>
</dbReference>
<dbReference type="Gene3D" id="1.10.510.10">
    <property type="entry name" value="Transferase(Phosphotransferase) domain 1"/>
    <property type="match status" value="1"/>
</dbReference>
<dbReference type="PANTHER" id="PTHR24055">
    <property type="entry name" value="MITOGEN-ACTIVATED PROTEIN KINASE"/>
    <property type="match status" value="1"/>
</dbReference>
<dbReference type="GeneID" id="27320938"/>
<dbReference type="InterPro" id="IPR011009">
    <property type="entry name" value="Kinase-like_dom_sf"/>
</dbReference>
<keyword evidence="3" id="KW-0067">ATP-binding</keyword>
<dbReference type="HOGENOM" id="CLU_1315424_0_0_1"/>
<dbReference type="VEuPathDB" id="FungiDB:PV10_03093"/>
<evidence type="ECO:0000259" key="4">
    <source>
        <dbReference type="PROSITE" id="PS50011"/>
    </source>
</evidence>
<evidence type="ECO:0000256" key="1">
    <source>
        <dbReference type="ARBA" id="ARBA00022527"/>
    </source>
</evidence>
<dbReference type="STRING" id="212818.A0A0D1Y437"/>
<evidence type="ECO:0000313" key="5">
    <source>
        <dbReference type="EMBL" id="KIV95436.1"/>
    </source>
</evidence>
<accession>A0A0D1Y437</accession>
<gene>
    <name evidence="5" type="ORF">PV10_03093</name>
</gene>
<keyword evidence="2" id="KW-0547">Nucleotide-binding</keyword>
<dbReference type="PROSITE" id="PS50011">
    <property type="entry name" value="PROTEIN_KINASE_DOM"/>
    <property type="match status" value="1"/>
</dbReference>
<keyword evidence="6" id="KW-1185">Reference proteome</keyword>
<keyword evidence="1" id="KW-0723">Serine/threonine-protein kinase</keyword>
<dbReference type="AlphaFoldDB" id="A0A0D1Y437"/>
<name>A0A0D1Y437_EXOME</name>
<reference evidence="5 6" key="1">
    <citation type="submission" date="2015-01" db="EMBL/GenBank/DDBJ databases">
        <title>The Genome Sequence of Exophiala mesophila CBS40295.</title>
        <authorList>
            <consortium name="The Broad Institute Genomics Platform"/>
            <person name="Cuomo C."/>
            <person name="de Hoog S."/>
            <person name="Gorbushina A."/>
            <person name="Stielow B."/>
            <person name="Teixiera M."/>
            <person name="Abouelleil A."/>
            <person name="Chapman S.B."/>
            <person name="Priest M."/>
            <person name="Young S.K."/>
            <person name="Wortman J."/>
            <person name="Nusbaum C."/>
            <person name="Birren B."/>
        </authorList>
    </citation>
    <scope>NUCLEOTIDE SEQUENCE [LARGE SCALE GENOMIC DNA]</scope>
    <source>
        <strain evidence="5 6">CBS 40295</strain>
    </source>
</reference>
<evidence type="ECO:0000256" key="2">
    <source>
        <dbReference type="ARBA" id="ARBA00022741"/>
    </source>
</evidence>
<dbReference type="GO" id="GO:0005524">
    <property type="term" value="F:ATP binding"/>
    <property type="evidence" value="ECO:0007669"/>
    <property type="project" value="UniProtKB-KW"/>
</dbReference>
<dbReference type="Proteomes" id="UP000054302">
    <property type="component" value="Unassembled WGS sequence"/>
</dbReference>
<keyword evidence="1" id="KW-0808">Transferase</keyword>
<dbReference type="InterPro" id="IPR000719">
    <property type="entry name" value="Prot_kinase_dom"/>
</dbReference>
<dbReference type="SUPFAM" id="SSF56112">
    <property type="entry name" value="Protein kinase-like (PK-like)"/>
    <property type="match status" value="1"/>
</dbReference>
<organism evidence="5 6">
    <name type="scientific">Exophiala mesophila</name>
    <name type="common">Black yeast-like fungus</name>
    <dbReference type="NCBI Taxonomy" id="212818"/>
    <lineage>
        <taxon>Eukaryota</taxon>
        <taxon>Fungi</taxon>
        <taxon>Dikarya</taxon>
        <taxon>Ascomycota</taxon>
        <taxon>Pezizomycotina</taxon>
        <taxon>Eurotiomycetes</taxon>
        <taxon>Chaetothyriomycetidae</taxon>
        <taxon>Chaetothyriales</taxon>
        <taxon>Herpotrichiellaceae</taxon>
        <taxon>Exophiala</taxon>
    </lineage>
</organism>
<dbReference type="RefSeq" id="XP_016227010.1">
    <property type="nucleotide sequence ID" value="XM_016367492.1"/>
</dbReference>
<dbReference type="Pfam" id="PF00069">
    <property type="entry name" value="Pkinase"/>
    <property type="match status" value="1"/>
</dbReference>
<protein>
    <recommendedName>
        <fullName evidence="4">Protein kinase domain-containing protein</fullName>
    </recommendedName>
</protein>
<sequence length="209" mass="23143">MENVAFSAVRKKRLGRTSSDLLVKIIDFGVADSTPEDRHRTITAPYYRSPESWLDLSWGPSTDIWSFGAIIGSLLMEPGASLLKLVGNPGGFDRLYRDLAPLRAALLELVENSGQVDQICRDLESLRALCTFVPFPPTLLSRLSPEVQEMISRLEPTVAVNGKPMTLSYLGEVSCADEGGWDFVTAAMDPDPEERPTATQLLQHPWLRI</sequence>
<evidence type="ECO:0000256" key="3">
    <source>
        <dbReference type="ARBA" id="ARBA00022840"/>
    </source>
</evidence>
<keyword evidence="1" id="KW-0418">Kinase</keyword>
<dbReference type="SMART" id="SM00220">
    <property type="entry name" value="S_TKc"/>
    <property type="match status" value="1"/>
</dbReference>
<dbReference type="GO" id="GO:0004674">
    <property type="term" value="F:protein serine/threonine kinase activity"/>
    <property type="evidence" value="ECO:0007669"/>
    <property type="project" value="UniProtKB-KW"/>
</dbReference>
<dbReference type="InterPro" id="IPR050117">
    <property type="entry name" value="MAPK"/>
</dbReference>
<proteinExistence type="predicted"/>
<feature type="domain" description="Protein kinase" evidence="4">
    <location>
        <begin position="1"/>
        <end position="207"/>
    </location>
</feature>